<accession>A0A4Y2IYL9</accession>
<dbReference type="EMBL" id="BGPR01003047">
    <property type="protein sequence ID" value="GBM82973.1"/>
    <property type="molecule type" value="Genomic_DNA"/>
</dbReference>
<evidence type="ECO:0000256" key="1">
    <source>
        <dbReference type="SAM" id="MobiDB-lite"/>
    </source>
</evidence>
<feature type="chain" id="PRO_5021363830" description="Sushi domain-containing protein" evidence="2">
    <location>
        <begin position="23"/>
        <end position="220"/>
    </location>
</feature>
<evidence type="ECO:0000256" key="2">
    <source>
        <dbReference type="SAM" id="SignalP"/>
    </source>
</evidence>
<evidence type="ECO:0000313" key="3">
    <source>
        <dbReference type="EMBL" id="GBM82973.1"/>
    </source>
</evidence>
<reference evidence="3 4" key="1">
    <citation type="journal article" date="2019" name="Sci. Rep.">
        <title>Orb-weaving spider Araneus ventricosus genome elucidates the spidroin gene catalogue.</title>
        <authorList>
            <person name="Kono N."/>
            <person name="Nakamura H."/>
            <person name="Ohtoshi R."/>
            <person name="Moran D.A.P."/>
            <person name="Shinohara A."/>
            <person name="Yoshida Y."/>
            <person name="Fujiwara M."/>
            <person name="Mori M."/>
            <person name="Tomita M."/>
            <person name="Arakawa K."/>
        </authorList>
    </citation>
    <scope>NUCLEOTIDE SEQUENCE [LARGE SCALE GENOMIC DNA]</scope>
</reference>
<sequence length="220" mass="24238">MSNAALFLEIYFIAIWITAAFASCLNSITCPCGSSKVNYTHCIDDALHKKYSCERWTNCQTCKANSMDCATCPASRFGPICTEAEEKITKGNHVLFGSCPQMKDIFNGQATCIRKEKIRQCKGSCLPGHSFEGMEGAQTITLVCNSNIWVPLQQFPPCKLSCTTPLKACPMTVESITLYAGVSKISGKNERVGEAYDKHPKSPRNMGAQMSSRGSRWHLK</sequence>
<dbReference type="AlphaFoldDB" id="A0A4Y2IYL9"/>
<evidence type="ECO:0008006" key="5">
    <source>
        <dbReference type="Google" id="ProtNLM"/>
    </source>
</evidence>
<protein>
    <recommendedName>
        <fullName evidence="5">Sushi domain-containing protein</fullName>
    </recommendedName>
</protein>
<name>A0A4Y2IYL9_ARAVE</name>
<proteinExistence type="predicted"/>
<organism evidence="3 4">
    <name type="scientific">Araneus ventricosus</name>
    <name type="common">Orbweaver spider</name>
    <name type="synonym">Epeira ventricosa</name>
    <dbReference type="NCBI Taxonomy" id="182803"/>
    <lineage>
        <taxon>Eukaryota</taxon>
        <taxon>Metazoa</taxon>
        <taxon>Ecdysozoa</taxon>
        <taxon>Arthropoda</taxon>
        <taxon>Chelicerata</taxon>
        <taxon>Arachnida</taxon>
        <taxon>Araneae</taxon>
        <taxon>Araneomorphae</taxon>
        <taxon>Entelegynae</taxon>
        <taxon>Araneoidea</taxon>
        <taxon>Araneidae</taxon>
        <taxon>Araneus</taxon>
    </lineage>
</organism>
<keyword evidence="2" id="KW-0732">Signal</keyword>
<dbReference type="Proteomes" id="UP000499080">
    <property type="component" value="Unassembled WGS sequence"/>
</dbReference>
<evidence type="ECO:0000313" key="4">
    <source>
        <dbReference type="Proteomes" id="UP000499080"/>
    </source>
</evidence>
<keyword evidence="4" id="KW-1185">Reference proteome</keyword>
<gene>
    <name evidence="3" type="ORF">AVEN_21718_1</name>
</gene>
<feature type="region of interest" description="Disordered" evidence="1">
    <location>
        <begin position="194"/>
        <end position="220"/>
    </location>
</feature>
<feature type="signal peptide" evidence="2">
    <location>
        <begin position="1"/>
        <end position="22"/>
    </location>
</feature>
<comment type="caution">
    <text evidence="3">The sequence shown here is derived from an EMBL/GenBank/DDBJ whole genome shotgun (WGS) entry which is preliminary data.</text>
</comment>